<dbReference type="Gene3D" id="3.30.559.10">
    <property type="entry name" value="Chloramphenicol acetyltransferase-like domain"/>
    <property type="match status" value="1"/>
</dbReference>
<dbReference type="OMA" id="CEYEMEL"/>
<proteinExistence type="inferred from homology"/>
<dbReference type="InterPro" id="IPR050317">
    <property type="entry name" value="Plant_Fungal_Acyltransferase"/>
</dbReference>
<keyword evidence="3" id="KW-1185">Reference proteome</keyword>
<organism evidence="2 3">
    <name type="scientific">Coffea canephora</name>
    <name type="common">Robusta coffee</name>
    <dbReference type="NCBI Taxonomy" id="49390"/>
    <lineage>
        <taxon>Eukaryota</taxon>
        <taxon>Viridiplantae</taxon>
        <taxon>Streptophyta</taxon>
        <taxon>Embryophyta</taxon>
        <taxon>Tracheophyta</taxon>
        <taxon>Spermatophyta</taxon>
        <taxon>Magnoliopsida</taxon>
        <taxon>eudicotyledons</taxon>
        <taxon>Gunneridae</taxon>
        <taxon>Pentapetalae</taxon>
        <taxon>asterids</taxon>
        <taxon>lamiids</taxon>
        <taxon>Gentianales</taxon>
        <taxon>Rubiaceae</taxon>
        <taxon>Ixoroideae</taxon>
        <taxon>Gardenieae complex</taxon>
        <taxon>Bertiereae - Coffeeae clade</taxon>
        <taxon>Coffeeae</taxon>
        <taxon>Coffea</taxon>
    </lineage>
</organism>
<dbReference type="Proteomes" id="UP000295252">
    <property type="component" value="Unassembled WGS sequence"/>
</dbReference>
<sequence>MYQVLPAGKTPGGLYFLSNLDQTFPYPVEIVFSYKGKGNGTNKTSAEVLKTELATKVLVEFYPLAGCVATSWDGKMLVRCNGEGVPFVEATCEYEMELLGNINPMNRRELRIVHPLQLSRRVTTFKCGGIVVGVVLNHVLIDGKSFIHFVNSWAEVARGMTLSVLPHLWIDLYYLQGSLQSSILLMMNT</sequence>
<dbReference type="AlphaFoldDB" id="A0A068VNE2"/>
<comment type="similarity">
    <text evidence="1">Belongs to the plant acyltransferase family.</text>
</comment>
<dbReference type="PANTHER" id="PTHR31642:SF221">
    <property type="entry name" value="O-ACYLTRANSFERASE WSD1 C-TERMINAL DOMAIN-CONTAINING PROTEIN"/>
    <property type="match status" value="1"/>
</dbReference>
<accession>A0A068VNE2</accession>
<dbReference type="InParanoid" id="A0A068VNE2"/>
<dbReference type="PhylomeDB" id="A0A068VNE2"/>
<evidence type="ECO:0000313" key="3">
    <source>
        <dbReference type="Proteomes" id="UP000295252"/>
    </source>
</evidence>
<evidence type="ECO:0000313" key="2">
    <source>
        <dbReference type="EMBL" id="CDP22176.1"/>
    </source>
</evidence>
<dbReference type="GO" id="GO:0016747">
    <property type="term" value="F:acyltransferase activity, transferring groups other than amino-acyl groups"/>
    <property type="evidence" value="ECO:0007669"/>
    <property type="project" value="TreeGrafter"/>
</dbReference>
<gene>
    <name evidence="2" type="ORF">GSCOC_T00013760001</name>
</gene>
<dbReference type="InterPro" id="IPR023213">
    <property type="entry name" value="CAT-like_dom_sf"/>
</dbReference>
<dbReference type="STRING" id="49390.A0A068VNE2"/>
<dbReference type="EMBL" id="HG750661">
    <property type="protein sequence ID" value="CDP22176.1"/>
    <property type="molecule type" value="Genomic_DNA"/>
</dbReference>
<evidence type="ECO:0000256" key="1">
    <source>
        <dbReference type="ARBA" id="ARBA00009861"/>
    </source>
</evidence>
<dbReference type="Gramene" id="CDP22176">
    <property type="protein sequence ID" value="CDP22176"/>
    <property type="gene ID" value="GSCOC_T00013760001"/>
</dbReference>
<protein>
    <submittedName>
        <fullName evidence="2">DH200=94 genomic scaffold, scaffold_11577</fullName>
    </submittedName>
</protein>
<dbReference type="Pfam" id="PF02458">
    <property type="entry name" value="Transferase"/>
    <property type="match status" value="1"/>
</dbReference>
<name>A0A068VNE2_COFCA</name>
<dbReference type="PANTHER" id="PTHR31642">
    <property type="entry name" value="TRICHOTHECENE 3-O-ACETYLTRANSFERASE"/>
    <property type="match status" value="1"/>
</dbReference>
<reference evidence="3" key="1">
    <citation type="journal article" date="2014" name="Science">
        <title>The coffee genome provides insight into the convergent evolution of caffeine biosynthesis.</title>
        <authorList>
            <person name="Denoeud F."/>
            <person name="Carretero-Paulet L."/>
            <person name="Dereeper A."/>
            <person name="Droc G."/>
            <person name="Guyot R."/>
            <person name="Pietrella M."/>
            <person name="Zheng C."/>
            <person name="Alberti A."/>
            <person name="Anthony F."/>
            <person name="Aprea G."/>
            <person name="Aury J.M."/>
            <person name="Bento P."/>
            <person name="Bernard M."/>
            <person name="Bocs S."/>
            <person name="Campa C."/>
            <person name="Cenci A."/>
            <person name="Combes M.C."/>
            <person name="Crouzillat D."/>
            <person name="Da Silva C."/>
            <person name="Daddiego L."/>
            <person name="De Bellis F."/>
            <person name="Dussert S."/>
            <person name="Garsmeur O."/>
            <person name="Gayraud T."/>
            <person name="Guignon V."/>
            <person name="Jahn K."/>
            <person name="Jamilloux V."/>
            <person name="Joet T."/>
            <person name="Labadie K."/>
            <person name="Lan T."/>
            <person name="Leclercq J."/>
            <person name="Lepelley M."/>
            <person name="Leroy T."/>
            <person name="Li L.T."/>
            <person name="Librado P."/>
            <person name="Lopez L."/>
            <person name="Munoz A."/>
            <person name="Noel B."/>
            <person name="Pallavicini A."/>
            <person name="Perrotta G."/>
            <person name="Poncet V."/>
            <person name="Pot D."/>
            <person name="Priyono X."/>
            <person name="Rigoreau M."/>
            <person name="Rouard M."/>
            <person name="Rozas J."/>
            <person name="Tranchant-Dubreuil C."/>
            <person name="VanBuren R."/>
            <person name="Zhang Q."/>
            <person name="Andrade A.C."/>
            <person name="Argout X."/>
            <person name="Bertrand B."/>
            <person name="de Kochko A."/>
            <person name="Graziosi G."/>
            <person name="Henry R.J."/>
            <person name="Jayarama X."/>
            <person name="Ming R."/>
            <person name="Nagai C."/>
            <person name="Rounsley S."/>
            <person name="Sankoff D."/>
            <person name="Giuliano G."/>
            <person name="Albert V.A."/>
            <person name="Wincker P."/>
            <person name="Lashermes P."/>
        </authorList>
    </citation>
    <scope>NUCLEOTIDE SEQUENCE [LARGE SCALE GENOMIC DNA]</scope>
    <source>
        <strain evidence="3">cv. DH200-94</strain>
    </source>
</reference>